<dbReference type="PANTHER" id="PTHR24567:SF74">
    <property type="entry name" value="HTH-TYPE TRANSCRIPTIONAL REGULATOR ARCR"/>
    <property type="match status" value="1"/>
</dbReference>
<dbReference type="PROSITE" id="PS51063">
    <property type="entry name" value="HTH_CRP_2"/>
    <property type="match status" value="1"/>
</dbReference>
<keyword evidence="1" id="KW-0805">Transcription regulation</keyword>
<dbReference type="PROSITE" id="PS50042">
    <property type="entry name" value="CNMP_BINDING_3"/>
    <property type="match status" value="1"/>
</dbReference>
<comment type="caution">
    <text evidence="6">The sequence shown here is derived from an EMBL/GenBank/DDBJ whole genome shotgun (WGS) entry which is preliminary data.</text>
</comment>
<dbReference type="InterPro" id="IPR000595">
    <property type="entry name" value="cNMP-bd_dom"/>
</dbReference>
<evidence type="ECO:0000259" key="4">
    <source>
        <dbReference type="PROSITE" id="PS50042"/>
    </source>
</evidence>
<dbReference type="InterPro" id="IPR036388">
    <property type="entry name" value="WH-like_DNA-bd_sf"/>
</dbReference>
<dbReference type="Pfam" id="PF13545">
    <property type="entry name" value="HTH_Crp_2"/>
    <property type="match status" value="1"/>
</dbReference>
<keyword evidence="3" id="KW-0804">Transcription</keyword>
<evidence type="ECO:0000256" key="3">
    <source>
        <dbReference type="ARBA" id="ARBA00023163"/>
    </source>
</evidence>
<dbReference type="SUPFAM" id="SSF46785">
    <property type="entry name" value="Winged helix' DNA-binding domain"/>
    <property type="match status" value="1"/>
</dbReference>
<dbReference type="InterPro" id="IPR012318">
    <property type="entry name" value="HTH_CRP"/>
</dbReference>
<dbReference type="PANTHER" id="PTHR24567">
    <property type="entry name" value="CRP FAMILY TRANSCRIPTIONAL REGULATORY PROTEIN"/>
    <property type="match status" value="1"/>
</dbReference>
<dbReference type="GO" id="GO:0003677">
    <property type="term" value="F:DNA binding"/>
    <property type="evidence" value="ECO:0007669"/>
    <property type="project" value="UniProtKB-KW"/>
</dbReference>
<organism evidence="6 7">
    <name type="scientific">Variovorax boronicumulans</name>
    <dbReference type="NCBI Taxonomy" id="436515"/>
    <lineage>
        <taxon>Bacteria</taxon>
        <taxon>Pseudomonadati</taxon>
        <taxon>Pseudomonadota</taxon>
        <taxon>Betaproteobacteria</taxon>
        <taxon>Burkholderiales</taxon>
        <taxon>Comamonadaceae</taxon>
        <taxon>Variovorax</taxon>
    </lineage>
</organism>
<dbReference type="InterPro" id="IPR018490">
    <property type="entry name" value="cNMP-bd_dom_sf"/>
</dbReference>
<dbReference type="Pfam" id="PF00027">
    <property type="entry name" value="cNMP_binding"/>
    <property type="match status" value="1"/>
</dbReference>
<dbReference type="AlphaFoldDB" id="A0AAW8DAV1"/>
<evidence type="ECO:0000256" key="1">
    <source>
        <dbReference type="ARBA" id="ARBA00023015"/>
    </source>
</evidence>
<keyword evidence="2" id="KW-0238">DNA-binding</keyword>
<evidence type="ECO:0000313" key="7">
    <source>
        <dbReference type="Proteomes" id="UP001242045"/>
    </source>
</evidence>
<dbReference type="SMART" id="SM00419">
    <property type="entry name" value="HTH_CRP"/>
    <property type="match status" value="1"/>
</dbReference>
<protein>
    <submittedName>
        <fullName evidence="6">CRP-like cAMP-binding protein</fullName>
    </submittedName>
</protein>
<sequence length="235" mass="25856">MKRINSESSAYASWDASLALSTPWIEATHLGSVVSLTTGDVLAREGERHSYFYLLRSGFVHSTIQRSNGAEFLLEIFGPGAIFGEGPAFADRPRPTTTRVVAPAILSRYLPSDINQKFATMPELADSLIKLLGFKNQMIVEKLAGVAAAPTERVVDLLLRIARLQSNSEFSSTPESQDFQVDLTHEKIAAMTALSRVTVTRTLNALSRQGVIETRAKQVIIHDASALRRLHYKNS</sequence>
<gene>
    <name evidence="6" type="ORF">J2W31_006123</name>
</gene>
<dbReference type="InterPro" id="IPR036390">
    <property type="entry name" value="WH_DNA-bd_sf"/>
</dbReference>
<dbReference type="SMART" id="SM00100">
    <property type="entry name" value="cNMP"/>
    <property type="match status" value="1"/>
</dbReference>
<evidence type="ECO:0000259" key="5">
    <source>
        <dbReference type="PROSITE" id="PS51063"/>
    </source>
</evidence>
<evidence type="ECO:0000256" key="2">
    <source>
        <dbReference type="ARBA" id="ARBA00023125"/>
    </source>
</evidence>
<dbReference type="Proteomes" id="UP001242045">
    <property type="component" value="Unassembled WGS sequence"/>
</dbReference>
<accession>A0AAW8DAV1</accession>
<feature type="domain" description="Cyclic nucleotide-binding" evidence="4">
    <location>
        <begin position="39"/>
        <end position="102"/>
    </location>
</feature>
<dbReference type="GO" id="GO:0003700">
    <property type="term" value="F:DNA-binding transcription factor activity"/>
    <property type="evidence" value="ECO:0007669"/>
    <property type="project" value="TreeGrafter"/>
</dbReference>
<dbReference type="CDD" id="cd00038">
    <property type="entry name" value="CAP_ED"/>
    <property type="match status" value="1"/>
</dbReference>
<dbReference type="EMBL" id="JAUSRD010000022">
    <property type="protein sequence ID" value="MDP9896981.1"/>
    <property type="molecule type" value="Genomic_DNA"/>
</dbReference>
<dbReference type="RefSeq" id="WP_041942782.1">
    <property type="nucleotide sequence ID" value="NZ_JAUSRD010000022.1"/>
</dbReference>
<dbReference type="Gene3D" id="1.10.10.10">
    <property type="entry name" value="Winged helix-like DNA-binding domain superfamily/Winged helix DNA-binding domain"/>
    <property type="match status" value="1"/>
</dbReference>
<dbReference type="InterPro" id="IPR050397">
    <property type="entry name" value="Env_Response_Regulators"/>
</dbReference>
<evidence type="ECO:0000313" key="6">
    <source>
        <dbReference type="EMBL" id="MDP9896981.1"/>
    </source>
</evidence>
<dbReference type="SUPFAM" id="SSF51206">
    <property type="entry name" value="cAMP-binding domain-like"/>
    <property type="match status" value="1"/>
</dbReference>
<feature type="domain" description="HTH crp-type" evidence="5">
    <location>
        <begin position="148"/>
        <end position="225"/>
    </location>
</feature>
<dbReference type="Gene3D" id="2.60.120.10">
    <property type="entry name" value="Jelly Rolls"/>
    <property type="match status" value="1"/>
</dbReference>
<reference evidence="6" key="1">
    <citation type="submission" date="2023-07" db="EMBL/GenBank/DDBJ databases">
        <title>Sorghum-associated microbial communities from plants grown in Nebraska, USA.</title>
        <authorList>
            <person name="Schachtman D."/>
        </authorList>
    </citation>
    <scope>NUCLEOTIDE SEQUENCE</scope>
    <source>
        <strain evidence="6">DS3754</strain>
    </source>
</reference>
<dbReference type="GO" id="GO:0005829">
    <property type="term" value="C:cytosol"/>
    <property type="evidence" value="ECO:0007669"/>
    <property type="project" value="TreeGrafter"/>
</dbReference>
<dbReference type="InterPro" id="IPR014710">
    <property type="entry name" value="RmlC-like_jellyroll"/>
</dbReference>
<proteinExistence type="predicted"/>
<name>A0AAW8DAV1_9BURK</name>